<reference evidence="8" key="1">
    <citation type="journal article" date="2020" name="Nat. Commun.">
        <title>Large-scale genome sequencing of mycorrhizal fungi provides insights into the early evolution of symbiotic traits.</title>
        <authorList>
            <person name="Miyauchi S."/>
            <person name="Kiss E."/>
            <person name="Kuo A."/>
            <person name="Drula E."/>
            <person name="Kohler A."/>
            <person name="Sanchez-Garcia M."/>
            <person name="Morin E."/>
            <person name="Andreopoulos B."/>
            <person name="Barry K.W."/>
            <person name="Bonito G."/>
            <person name="Buee M."/>
            <person name="Carver A."/>
            <person name="Chen C."/>
            <person name="Cichocki N."/>
            <person name="Clum A."/>
            <person name="Culley D."/>
            <person name="Crous P.W."/>
            <person name="Fauchery L."/>
            <person name="Girlanda M."/>
            <person name="Hayes R.D."/>
            <person name="Keri Z."/>
            <person name="LaButti K."/>
            <person name="Lipzen A."/>
            <person name="Lombard V."/>
            <person name="Magnuson J."/>
            <person name="Maillard F."/>
            <person name="Murat C."/>
            <person name="Nolan M."/>
            <person name="Ohm R.A."/>
            <person name="Pangilinan J."/>
            <person name="Pereira M.F."/>
            <person name="Perotto S."/>
            <person name="Peter M."/>
            <person name="Pfister S."/>
            <person name="Riley R."/>
            <person name="Sitrit Y."/>
            <person name="Stielow J.B."/>
            <person name="Szollosi G."/>
            <person name="Zifcakova L."/>
            <person name="Stursova M."/>
            <person name="Spatafora J.W."/>
            <person name="Tedersoo L."/>
            <person name="Vaario L.M."/>
            <person name="Yamada A."/>
            <person name="Yan M."/>
            <person name="Wang P."/>
            <person name="Xu J."/>
            <person name="Bruns T."/>
            <person name="Baldrian P."/>
            <person name="Vilgalys R."/>
            <person name="Dunand C."/>
            <person name="Henrissat B."/>
            <person name="Grigoriev I.V."/>
            <person name="Hibbett D."/>
            <person name="Nagy L.G."/>
            <person name="Martin F.M."/>
        </authorList>
    </citation>
    <scope>NUCLEOTIDE SEQUENCE</scope>
    <source>
        <strain evidence="8">UP504</strain>
    </source>
</reference>
<dbReference type="SUPFAM" id="SSF48264">
    <property type="entry name" value="Cytochrome P450"/>
    <property type="match status" value="1"/>
</dbReference>
<evidence type="ECO:0000256" key="3">
    <source>
        <dbReference type="ARBA" id="ARBA00022617"/>
    </source>
</evidence>
<dbReference type="PANTHER" id="PTHR24287">
    <property type="entry name" value="P450, PUTATIVE (EUROFUNG)-RELATED"/>
    <property type="match status" value="1"/>
</dbReference>
<comment type="cofactor">
    <cofactor evidence="1">
        <name>heme</name>
        <dbReference type="ChEBI" id="CHEBI:30413"/>
    </cofactor>
</comment>
<evidence type="ECO:0000256" key="6">
    <source>
        <dbReference type="ARBA" id="ARBA00023004"/>
    </source>
</evidence>
<dbReference type="Gene3D" id="1.10.630.10">
    <property type="entry name" value="Cytochrome P450"/>
    <property type="match status" value="1"/>
</dbReference>
<dbReference type="PRINTS" id="PR00463">
    <property type="entry name" value="EP450I"/>
</dbReference>
<dbReference type="InterPro" id="IPR002401">
    <property type="entry name" value="Cyt_P450_E_grp-I"/>
</dbReference>
<evidence type="ECO:0000256" key="4">
    <source>
        <dbReference type="ARBA" id="ARBA00022723"/>
    </source>
</evidence>
<keyword evidence="4" id="KW-0479">Metal-binding</keyword>
<keyword evidence="6" id="KW-0408">Iron</keyword>
<dbReference type="InterPro" id="IPR036396">
    <property type="entry name" value="Cyt_P450_sf"/>
</dbReference>
<organism evidence="8 9">
    <name type="scientific">Hydnum rufescens UP504</name>
    <dbReference type="NCBI Taxonomy" id="1448309"/>
    <lineage>
        <taxon>Eukaryota</taxon>
        <taxon>Fungi</taxon>
        <taxon>Dikarya</taxon>
        <taxon>Basidiomycota</taxon>
        <taxon>Agaricomycotina</taxon>
        <taxon>Agaricomycetes</taxon>
        <taxon>Cantharellales</taxon>
        <taxon>Hydnaceae</taxon>
        <taxon>Hydnum</taxon>
    </lineage>
</organism>
<keyword evidence="3" id="KW-0349">Heme</keyword>
<name>A0A9P6DZK8_9AGAM</name>
<dbReference type="GO" id="GO:0016705">
    <property type="term" value="F:oxidoreductase activity, acting on paired donors, with incorporation or reduction of molecular oxygen"/>
    <property type="evidence" value="ECO:0007669"/>
    <property type="project" value="InterPro"/>
</dbReference>
<evidence type="ECO:0000256" key="5">
    <source>
        <dbReference type="ARBA" id="ARBA00023002"/>
    </source>
</evidence>
<dbReference type="GO" id="GO:0004497">
    <property type="term" value="F:monooxygenase activity"/>
    <property type="evidence" value="ECO:0007669"/>
    <property type="project" value="UniProtKB-KW"/>
</dbReference>
<dbReference type="InterPro" id="IPR047146">
    <property type="entry name" value="Cyt_P450_E_CYP52_fungi"/>
</dbReference>
<evidence type="ECO:0000256" key="7">
    <source>
        <dbReference type="ARBA" id="ARBA00023033"/>
    </source>
</evidence>
<dbReference type="OrthoDB" id="1470350at2759"/>
<dbReference type="InterPro" id="IPR001128">
    <property type="entry name" value="Cyt_P450"/>
</dbReference>
<accession>A0A9P6DZK8</accession>
<dbReference type="Proteomes" id="UP000886523">
    <property type="component" value="Unassembled WGS sequence"/>
</dbReference>
<evidence type="ECO:0000313" key="9">
    <source>
        <dbReference type="Proteomes" id="UP000886523"/>
    </source>
</evidence>
<comment type="similarity">
    <text evidence="2">Belongs to the cytochrome P450 family.</text>
</comment>
<dbReference type="AlphaFoldDB" id="A0A9P6DZK8"/>
<evidence type="ECO:0000256" key="2">
    <source>
        <dbReference type="ARBA" id="ARBA00010617"/>
    </source>
</evidence>
<dbReference type="Pfam" id="PF00067">
    <property type="entry name" value="p450"/>
    <property type="match status" value="1"/>
</dbReference>
<evidence type="ECO:0000313" key="8">
    <source>
        <dbReference type="EMBL" id="KAF9520641.1"/>
    </source>
</evidence>
<proteinExistence type="inferred from homology"/>
<gene>
    <name evidence="8" type="ORF">BS47DRAFT_1387249</name>
</gene>
<evidence type="ECO:0000256" key="1">
    <source>
        <dbReference type="ARBA" id="ARBA00001971"/>
    </source>
</evidence>
<keyword evidence="9" id="KW-1185">Reference proteome</keyword>
<keyword evidence="7" id="KW-0503">Monooxygenase</keyword>
<protein>
    <recommendedName>
        <fullName evidence="10">Cytochrome P450</fullName>
    </recommendedName>
</protein>
<dbReference type="GO" id="GO:0020037">
    <property type="term" value="F:heme binding"/>
    <property type="evidence" value="ECO:0007669"/>
    <property type="project" value="InterPro"/>
</dbReference>
<dbReference type="PANTHER" id="PTHR24287:SF1">
    <property type="entry name" value="P450, PUTATIVE (EUROFUNG)-RELATED"/>
    <property type="match status" value="1"/>
</dbReference>
<comment type="caution">
    <text evidence="8">The sequence shown here is derived from an EMBL/GenBank/DDBJ whole genome shotgun (WGS) entry which is preliminary data.</text>
</comment>
<evidence type="ECO:0008006" key="10">
    <source>
        <dbReference type="Google" id="ProtNLM"/>
    </source>
</evidence>
<dbReference type="GO" id="GO:0005506">
    <property type="term" value="F:iron ion binding"/>
    <property type="evidence" value="ECO:0007669"/>
    <property type="project" value="InterPro"/>
</dbReference>
<sequence>MRNARAARRLGAVQYPIVEGRWPGSVDLLINMMRRLEGEYTTDYMAELAEEYGPTYIIRILWDDEVITIEPRHIKQILVNNFPNYIKGEEFNIATRAVLGSGVFNADNQVWKFHRAMARPFFTRERITDFDIFARHADKIIQKMKDNFSAGNPIDIQDAMGRFTLDSAAEFLFGAALDSISESFILANDKPPTQAKDRSMHFTSSAFIRAVRDTQQLIARRLWLGPIWMITEMFGDNSTMPMKDINKFLGPILEDALSRNQDVTEAPNEIGSDTTFLEHMISQTKDRVVLRDSIMNMLTAGREPITCTIAFLTYMLSQHPKVLGRLREEILHVVGPLKVPQYDDIRSLRYLRAVINETLRLFPPVPMNLRCTVNEDVWTDADGKRYYIPPNITVGYIVLLMHRDRGYWGEDALEFDPDRWFDPRMQKVLKEPFIFLPFNAGHESAWVNRFFAYNEISFMIIRLLQSFSSIELRPEAQPKGTLPPSDWPVRDRNQVEKIWPRSHVTLYSEGGLWLTMDEAALGGEL</sequence>
<dbReference type="EMBL" id="MU128911">
    <property type="protein sequence ID" value="KAF9520641.1"/>
    <property type="molecule type" value="Genomic_DNA"/>
</dbReference>
<keyword evidence="5" id="KW-0560">Oxidoreductase</keyword>